<reference evidence="3" key="1">
    <citation type="submission" date="2014-05" db="EMBL/GenBank/DDBJ databases">
        <authorList>
            <person name="Horn Fabian"/>
        </authorList>
    </citation>
    <scope>NUCLEOTIDE SEQUENCE</scope>
</reference>
<evidence type="ECO:0000256" key="1">
    <source>
        <dbReference type="ARBA" id="ARBA00022729"/>
    </source>
</evidence>
<evidence type="ECO:0000313" key="3">
    <source>
        <dbReference type="EMBL" id="CDR09849.1"/>
    </source>
</evidence>
<dbReference type="Gene3D" id="3.40.50.1820">
    <property type="entry name" value="alpha/beta hydrolase"/>
    <property type="match status" value="1"/>
</dbReference>
<dbReference type="AlphaFoldDB" id="A0A061A368"/>
<keyword evidence="2 3" id="KW-0378">Hydrolase</keyword>
<proteinExistence type="predicted"/>
<organism evidence="3">
    <name type="scientific">Streptomyces iranensis</name>
    <dbReference type="NCBI Taxonomy" id="576784"/>
    <lineage>
        <taxon>Bacteria</taxon>
        <taxon>Bacillati</taxon>
        <taxon>Actinomycetota</taxon>
        <taxon>Actinomycetes</taxon>
        <taxon>Kitasatosporales</taxon>
        <taxon>Streptomycetaceae</taxon>
        <taxon>Streptomyces</taxon>
        <taxon>Streptomyces violaceusniger group</taxon>
    </lineage>
</organism>
<keyword evidence="5" id="KW-1185">Reference proteome</keyword>
<name>A0A061A368_9ACTN</name>
<dbReference type="InterPro" id="IPR050955">
    <property type="entry name" value="Plant_Biomass_Hydrol_Est"/>
</dbReference>
<keyword evidence="1" id="KW-0732">Signal</keyword>
<evidence type="ECO:0000256" key="2">
    <source>
        <dbReference type="ARBA" id="ARBA00022801"/>
    </source>
</evidence>
<dbReference type="HOGENOM" id="CLU_060128_1_0_11"/>
<reference evidence="4 5" key="2">
    <citation type="submission" date="2021-03" db="EMBL/GenBank/DDBJ databases">
        <title>Genomic Encyclopedia of Type Strains, Phase IV (KMG-IV): sequencing the most valuable type-strain genomes for metagenomic binning, comparative biology and taxonomic classification.</title>
        <authorList>
            <person name="Goeker M."/>
        </authorList>
    </citation>
    <scope>NUCLEOTIDE SEQUENCE [LARGE SCALE GENOMIC DNA]</scope>
    <source>
        <strain evidence="4 5">DSM 41954</strain>
    </source>
</reference>
<dbReference type="EMBL" id="JAGGLR010000018">
    <property type="protein sequence ID" value="MBP2065196.1"/>
    <property type="molecule type" value="Genomic_DNA"/>
</dbReference>
<dbReference type="RefSeq" id="WP_044575237.1">
    <property type="nucleotide sequence ID" value="NZ_BAABDR010000007.1"/>
</dbReference>
<dbReference type="EMBL" id="LK022848">
    <property type="protein sequence ID" value="CDR09849.1"/>
    <property type="molecule type" value="Genomic_DNA"/>
</dbReference>
<dbReference type="Proteomes" id="UP000756710">
    <property type="component" value="Unassembled WGS sequence"/>
</dbReference>
<accession>A0A061A368</accession>
<dbReference type="InterPro" id="IPR029058">
    <property type="entry name" value="AB_hydrolase_fold"/>
</dbReference>
<evidence type="ECO:0000313" key="4">
    <source>
        <dbReference type="EMBL" id="MBP2065196.1"/>
    </source>
</evidence>
<gene>
    <name evidence="4" type="ORF">J2Z30_006227</name>
    <name evidence="3" type="ORF">SIRAN6442</name>
</gene>
<dbReference type="PANTHER" id="PTHR43037">
    <property type="entry name" value="UNNAMED PRODUCT-RELATED"/>
    <property type="match status" value="1"/>
</dbReference>
<sequence>MTTPRVKTTKAFYRTGSTTWFASRHDQRFSYGLHIPSVHETADTPLPLMVIQHGTGRTASQYRDAMAEFSERHGCVVLTPMFPAGIEDPEDLHNFKFIEYRGIRYDEQLLAIVAEAGERFHIDTERFLLQGFSGGGQFAHRFLYLHPDRLCGVSIGAPGRVTLIDSDREWWLGTKGFEQRFGTPLRLQDIRKVPVHMVVGAEDTETWEINNPGDSNWMDGADAVGHTRVERISALRDNYTELGIDVTLDIVPGVGHRGMGVLDAVRRFAERVLPRVV</sequence>
<dbReference type="PANTHER" id="PTHR43037:SF5">
    <property type="entry name" value="FERULOYL ESTERASE"/>
    <property type="match status" value="1"/>
</dbReference>
<evidence type="ECO:0000313" key="5">
    <source>
        <dbReference type="Proteomes" id="UP000756710"/>
    </source>
</evidence>
<dbReference type="SUPFAM" id="SSF53474">
    <property type="entry name" value="alpha/beta-Hydrolases"/>
    <property type="match status" value="1"/>
</dbReference>
<protein>
    <submittedName>
        <fullName evidence="4">Peptidase</fullName>
    </submittedName>
    <submittedName>
        <fullName evidence="3">Poly aspartic acid hydrolase</fullName>
    </submittedName>
</protein>
<dbReference type="GO" id="GO:0016787">
    <property type="term" value="F:hydrolase activity"/>
    <property type="evidence" value="ECO:0007669"/>
    <property type="project" value="UniProtKB-KW"/>
</dbReference>